<name>A0AAE8N8U0_9PEZI</name>
<dbReference type="GO" id="GO:0000978">
    <property type="term" value="F:RNA polymerase II cis-regulatory region sequence-specific DNA binding"/>
    <property type="evidence" value="ECO:0007669"/>
    <property type="project" value="TreeGrafter"/>
</dbReference>
<comment type="subunit">
    <text evidence="9">Component of the Mediator complex.</text>
</comment>
<comment type="function">
    <text evidence="9">Component of the Mediator complex, a coactivator involved in the regulated transcription of nearly all RNA polymerase II-dependent genes. Mediator functions as a bridge to convey information from gene-specific regulatory proteins to the basal RNA polymerase II transcription machinery. Mediator is recruited to promoters by direct interactions with regulatory proteins and serves as a scaffold for the assembly of a functional preinitiation complex with RNA polymerase II and the general transcription factors.</text>
</comment>
<dbReference type="GO" id="GO:0006357">
    <property type="term" value="P:regulation of transcription by RNA polymerase II"/>
    <property type="evidence" value="ECO:0007669"/>
    <property type="project" value="InterPro"/>
</dbReference>
<dbReference type="EMBL" id="ONZQ02000023">
    <property type="protein sequence ID" value="SPO07653.1"/>
    <property type="molecule type" value="Genomic_DNA"/>
</dbReference>
<evidence type="ECO:0000256" key="7">
    <source>
        <dbReference type="ARBA" id="ARBA00023242"/>
    </source>
</evidence>
<reference evidence="11" key="1">
    <citation type="submission" date="2018-03" db="EMBL/GenBank/DDBJ databases">
        <authorList>
            <person name="Guldener U."/>
        </authorList>
    </citation>
    <scope>NUCLEOTIDE SEQUENCE</scope>
</reference>
<accession>A0AAE8N8U0</accession>
<dbReference type="Proteomes" id="UP001187682">
    <property type="component" value="Unassembled WGS sequence"/>
</dbReference>
<evidence type="ECO:0000256" key="8">
    <source>
        <dbReference type="ARBA" id="ARBA00031261"/>
    </source>
</evidence>
<evidence type="ECO:0000313" key="12">
    <source>
        <dbReference type="Proteomes" id="UP001187682"/>
    </source>
</evidence>
<evidence type="ECO:0000256" key="1">
    <source>
        <dbReference type="ARBA" id="ARBA00004123"/>
    </source>
</evidence>
<evidence type="ECO:0000256" key="2">
    <source>
        <dbReference type="ARBA" id="ARBA00005716"/>
    </source>
</evidence>
<evidence type="ECO:0000256" key="9">
    <source>
        <dbReference type="RuleBase" id="RU364144"/>
    </source>
</evidence>
<gene>
    <name evidence="9" type="primary">MED8</name>
    <name evidence="11" type="ORF">DNG_10348</name>
</gene>
<dbReference type="GO" id="GO:0070847">
    <property type="term" value="C:core mediator complex"/>
    <property type="evidence" value="ECO:0007669"/>
    <property type="project" value="TreeGrafter"/>
</dbReference>
<dbReference type="AlphaFoldDB" id="A0AAE8N8U0"/>
<feature type="compositionally biased region" description="Acidic residues" evidence="10">
    <location>
        <begin position="185"/>
        <end position="198"/>
    </location>
</feature>
<keyword evidence="7 9" id="KW-0539">Nucleus</keyword>
<evidence type="ECO:0000256" key="4">
    <source>
        <dbReference type="ARBA" id="ARBA00023015"/>
    </source>
</evidence>
<evidence type="ECO:0000256" key="5">
    <source>
        <dbReference type="ARBA" id="ARBA00023159"/>
    </source>
</evidence>
<evidence type="ECO:0000256" key="10">
    <source>
        <dbReference type="SAM" id="MobiDB-lite"/>
    </source>
</evidence>
<protein>
    <recommendedName>
        <fullName evidence="3 9">Mediator of RNA polymerase II transcription subunit 8</fullName>
    </recommendedName>
    <alternativeName>
        <fullName evidence="8 9">Mediator complex subunit 8</fullName>
    </alternativeName>
</protein>
<keyword evidence="5 9" id="KW-0010">Activator</keyword>
<keyword evidence="4 9" id="KW-0805">Transcription regulation</keyword>
<organism evidence="11 12">
    <name type="scientific">Cephalotrichum gorgonifer</name>
    <dbReference type="NCBI Taxonomy" id="2041049"/>
    <lineage>
        <taxon>Eukaryota</taxon>
        <taxon>Fungi</taxon>
        <taxon>Dikarya</taxon>
        <taxon>Ascomycota</taxon>
        <taxon>Pezizomycotina</taxon>
        <taxon>Sordariomycetes</taxon>
        <taxon>Hypocreomycetidae</taxon>
        <taxon>Microascales</taxon>
        <taxon>Microascaceae</taxon>
        <taxon>Cephalotrichum</taxon>
    </lineage>
</organism>
<dbReference type="PANTHER" id="PTHR13074:SF9">
    <property type="entry name" value="MEDIATOR OF RNA POLYMERASE II TRANSCRIPTION SUBUNIT 8"/>
    <property type="match status" value="1"/>
</dbReference>
<dbReference type="Gene3D" id="1.20.58.1710">
    <property type="match status" value="1"/>
</dbReference>
<feature type="region of interest" description="Disordered" evidence="10">
    <location>
        <begin position="175"/>
        <end position="206"/>
    </location>
</feature>
<sequence>MASLNLSMDEVKVLESIRQRLTQVVSSLQKFKDDVAIGQPLPPASSIQASSTIIQQNLRTLTTYLSENSSLLERVAVHPATNFPGRQQENVLLQLLRKKPEPDVEELLARGRDTAAGLTSAASGTGGDAGDAWTEQRELWAWARRYCDERIGQYAMEETHQVYTAEERAAGLDTVRTGLRKGVDEQEDESEDEDEEGGAEAKETVPDEVRRVARLKLVRDAIVGRFELPPNADWESKRKLGMAVRGR</sequence>
<evidence type="ECO:0000256" key="3">
    <source>
        <dbReference type="ARBA" id="ARBA00020637"/>
    </source>
</evidence>
<dbReference type="GO" id="GO:0003712">
    <property type="term" value="F:transcription coregulator activity"/>
    <property type="evidence" value="ECO:0007669"/>
    <property type="project" value="InterPro"/>
</dbReference>
<evidence type="ECO:0000256" key="6">
    <source>
        <dbReference type="ARBA" id="ARBA00023163"/>
    </source>
</evidence>
<proteinExistence type="inferred from homology"/>
<evidence type="ECO:0000313" key="11">
    <source>
        <dbReference type="EMBL" id="SPO07653.1"/>
    </source>
</evidence>
<dbReference type="Pfam" id="PF10232">
    <property type="entry name" value="Med8"/>
    <property type="match status" value="1"/>
</dbReference>
<comment type="similarity">
    <text evidence="2 9">Belongs to the Mediator complex subunit 8 family.</text>
</comment>
<keyword evidence="12" id="KW-1185">Reference proteome</keyword>
<comment type="subcellular location">
    <subcellularLocation>
        <location evidence="1 9">Nucleus</location>
    </subcellularLocation>
</comment>
<comment type="caution">
    <text evidence="11">The sequence shown here is derived from an EMBL/GenBank/DDBJ whole genome shotgun (WGS) entry which is preliminary data.</text>
</comment>
<keyword evidence="6 9" id="KW-0804">Transcription</keyword>
<dbReference type="Gene3D" id="6.10.250.2610">
    <property type="match status" value="1"/>
</dbReference>
<dbReference type="PANTHER" id="PTHR13074">
    <property type="entry name" value="MEDIATOR OF RNA POLYMERASE II TRANSCRIPTION SUBUNIT 8"/>
    <property type="match status" value="1"/>
</dbReference>
<dbReference type="InterPro" id="IPR019364">
    <property type="entry name" value="Mediatior_Med8_fun/met"/>
</dbReference>
<dbReference type="GO" id="GO:0016592">
    <property type="term" value="C:mediator complex"/>
    <property type="evidence" value="ECO:0007669"/>
    <property type="project" value="InterPro"/>
</dbReference>